<accession>A0A371FBN5</accession>
<evidence type="ECO:0000313" key="2">
    <source>
        <dbReference type="EMBL" id="RDX75692.1"/>
    </source>
</evidence>
<proteinExistence type="predicted"/>
<reference evidence="2" key="1">
    <citation type="submission" date="2018-05" db="EMBL/GenBank/DDBJ databases">
        <title>Draft genome of Mucuna pruriens seed.</title>
        <authorList>
            <person name="Nnadi N.E."/>
            <person name="Vos R."/>
            <person name="Hasami M.H."/>
            <person name="Devisetty U.K."/>
            <person name="Aguiy J.C."/>
        </authorList>
    </citation>
    <scope>NUCLEOTIDE SEQUENCE [LARGE SCALE GENOMIC DNA]</scope>
    <source>
        <strain evidence="2">JCA_2017</strain>
    </source>
</reference>
<evidence type="ECO:0000313" key="3">
    <source>
        <dbReference type="Proteomes" id="UP000257109"/>
    </source>
</evidence>
<name>A0A371FBN5_MUCPR</name>
<comment type="caution">
    <text evidence="2">The sequence shown here is derived from an EMBL/GenBank/DDBJ whole genome shotgun (WGS) entry which is preliminary data.</text>
</comment>
<feature type="domain" description="Transposase (putative) gypsy type" evidence="1">
    <location>
        <begin position="6"/>
        <end position="65"/>
    </location>
</feature>
<keyword evidence="3" id="KW-1185">Reference proteome</keyword>
<protein>
    <recommendedName>
        <fullName evidence="1">Transposase (putative) gypsy type domain-containing protein</fullName>
    </recommendedName>
</protein>
<dbReference type="AlphaFoldDB" id="A0A371FBN5"/>
<feature type="non-terminal residue" evidence="2">
    <location>
        <position position="1"/>
    </location>
</feature>
<dbReference type="Proteomes" id="UP000257109">
    <property type="component" value="Unassembled WGS sequence"/>
</dbReference>
<organism evidence="2 3">
    <name type="scientific">Mucuna pruriens</name>
    <name type="common">Velvet bean</name>
    <name type="synonym">Dolichos pruriens</name>
    <dbReference type="NCBI Taxonomy" id="157652"/>
    <lineage>
        <taxon>Eukaryota</taxon>
        <taxon>Viridiplantae</taxon>
        <taxon>Streptophyta</taxon>
        <taxon>Embryophyta</taxon>
        <taxon>Tracheophyta</taxon>
        <taxon>Spermatophyta</taxon>
        <taxon>Magnoliopsida</taxon>
        <taxon>eudicotyledons</taxon>
        <taxon>Gunneridae</taxon>
        <taxon>Pentapetalae</taxon>
        <taxon>rosids</taxon>
        <taxon>fabids</taxon>
        <taxon>Fabales</taxon>
        <taxon>Fabaceae</taxon>
        <taxon>Papilionoideae</taxon>
        <taxon>50 kb inversion clade</taxon>
        <taxon>NPAAA clade</taxon>
        <taxon>indigoferoid/millettioid clade</taxon>
        <taxon>Phaseoleae</taxon>
        <taxon>Mucuna</taxon>
    </lineage>
</organism>
<sequence>MYENAFKNLGMVLPFDYFIAYVLRTLEVAPSQLHPNGWAAMQASKVICRALALIPSVPIFLNHYTTQVGQNISWVSLSPLLKESLFNAYTASYKVLKNLFVKIRALGRASFALDSKPLPLYWRLPYKFKGLSKGKLSLEDRANL</sequence>
<dbReference type="OrthoDB" id="671678at2759"/>
<dbReference type="InterPro" id="IPR007321">
    <property type="entry name" value="Transposase_28"/>
</dbReference>
<dbReference type="EMBL" id="QJKJ01009749">
    <property type="protein sequence ID" value="RDX75692.1"/>
    <property type="molecule type" value="Genomic_DNA"/>
</dbReference>
<evidence type="ECO:0000259" key="1">
    <source>
        <dbReference type="Pfam" id="PF04195"/>
    </source>
</evidence>
<gene>
    <name evidence="2" type="ORF">CR513_44394</name>
</gene>
<dbReference type="Pfam" id="PF04195">
    <property type="entry name" value="Transposase_28"/>
    <property type="match status" value="1"/>
</dbReference>